<reference evidence="9 10" key="1">
    <citation type="submission" date="2017-09" db="EMBL/GenBank/DDBJ databases">
        <title>Large-scale bioinformatics analysis of Bacillus genomes uncovers conserved roles of natural products in bacterial physiology.</title>
        <authorList>
            <consortium name="Agbiome Team Llc"/>
            <person name="Bleich R.M."/>
            <person name="Grubbs K.J."/>
            <person name="Santa Maria K.C."/>
            <person name="Allen S.E."/>
            <person name="Farag S."/>
            <person name="Shank E.A."/>
            <person name="Bowers A."/>
        </authorList>
    </citation>
    <scope>NUCLEOTIDE SEQUENCE [LARGE SCALE GENOMIC DNA]</scope>
    <source>
        <strain evidence="9 10">AFS092789</strain>
    </source>
</reference>
<dbReference type="GO" id="GO:0005524">
    <property type="term" value="F:ATP binding"/>
    <property type="evidence" value="ECO:0007669"/>
    <property type="project" value="UniProtKB-KW"/>
</dbReference>
<evidence type="ECO:0000313" key="9">
    <source>
        <dbReference type="EMBL" id="PDZ93929.1"/>
    </source>
</evidence>
<dbReference type="AlphaFoldDB" id="A0A9X6SRR9"/>
<sequence length="217" mass="25421">MNTSRYTYIETSGKDTEVLINNQNLRTHDELESFEKQMTANRLIELENNPYTVKGNFDLAHLCEIHKFIFGDVYPTSEKEMNVLSKKQNLSNRRYFVGRLREEDIFKGGFRFIPALYVESGLMDLFRELQQENFLKNESLETFPKRLAYYMAELNVIHPFREGNGRSNREFIRQLAIHAGYKLEWSKLDAKELLHASIRSVVDTSLLEAQLKNALSK</sequence>
<evidence type="ECO:0000256" key="6">
    <source>
        <dbReference type="ARBA" id="ARBA00047939"/>
    </source>
</evidence>
<dbReference type="Proteomes" id="UP000219922">
    <property type="component" value="Unassembled WGS sequence"/>
</dbReference>
<dbReference type="GO" id="GO:0070733">
    <property type="term" value="F:AMPylase activity"/>
    <property type="evidence" value="ECO:0007669"/>
    <property type="project" value="UniProtKB-EC"/>
</dbReference>
<organism evidence="9 10">
    <name type="scientific">Bacillus cereus</name>
    <dbReference type="NCBI Taxonomy" id="1396"/>
    <lineage>
        <taxon>Bacteria</taxon>
        <taxon>Bacillati</taxon>
        <taxon>Bacillota</taxon>
        <taxon>Bacilli</taxon>
        <taxon>Bacillales</taxon>
        <taxon>Bacillaceae</taxon>
        <taxon>Bacillus</taxon>
        <taxon>Bacillus cereus group</taxon>
    </lineage>
</organism>
<dbReference type="PANTHER" id="PTHR39560:SF1">
    <property type="entry name" value="PROTEIN ADENYLYLTRANSFERASE FIC-RELATED"/>
    <property type="match status" value="1"/>
</dbReference>
<keyword evidence="1" id="KW-0808">Transferase</keyword>
<evidence type="ECO:0000256" key="5">
    <source>
        <dbReference type="ARBA" id="ARBA00034531"/>
    </source>
</evidence>
<dbReference type="Gene3D" id="1.10.3290.10">
    <property type="entry name" value="Fido-like domain"/>
    <property type="match status" value="1"/>
</dbReference>
<dbReference type="SUPFAM" id="SSF140931">
    <property type="entry name" value="Fic-like"/>
    <property type="match status" value="1"/>
</dbReference>
<comment type="catalytic activity">
    <reaction evidence="7">
        <text>L-tyrosyl-[protein] + ATP = O-(5'-adenylyl)-L-tyrosyl-[protein] + diphosphate</text>
        <dbReference type="Rhea" id="RHEA:54288"/>
        <dbReference type="Rhea" id="RHEA-COMP:10136"/>
        <dbReference type="Rhea" id="RHEA-COMP:13846"/>
        <dbReference type="ChEBI" id="CHEBI:30616"/>
        <dbReference type="ChEBI" id="CHEBI:33019"/>
        <dbReference type="ChEBI" id="CHEBI:46858"/>
        <dbReference type="ChEBI" id="CHEBI:83624"/>
        <dbReference type="EC" id="2.7.7.108"/>
    </reaction>
</comment>
<evidence type="ECO:0000256" key="4">
    <source>
        <dbReference type="ARBA" id="ARBA00022840"/>
    </source>
</evidence>
<dbReference type="RefSeq" id="WP_098007444.1">
    <property type="nucleotide sequence ID" value="NZ_NUJB01000045.1"/>
</dbReference>
<evidence type="ECO:0000259" key="8">
    <source>
        <dbReference type="PROSITE" id="PS51459"/>
    </source>
</evidence>
<keyword evidence="3" id="KW-0547">Nucleotide-binding</keyword>
<keyword evidence="2" id="KW-0548">Nucleotidyltransferase</keyword>
<dbReference type="Pfam" id="PF02661">
    <property type="entry name" value="Fic"/>
    <property type="match status" value="1"/>
</dbReference>
<evidence type="ECO:0000256" key="3">
    <source>
        <dbReference type="ARBA" id="ARBA00022741"/>
    </source>
</evidence>
<name>A0A9X6SRR9_BACCE</name>
<evidence type="ECO:0000313" key="10">
    <source>
        <dbReference type="Proteomes" id="UP000219922"/>
    </source>
</evidence>
<evidence type="ECO:0000256" key="1">
    <source>
        <dbReference type="ARBA" id="ARBA00022679"/>
    </source>
</evidence>
<evidence type="ECO:0000256" key="2">
    <source>
        <dbReference type="ARBA" id="ARBA00022695"/>
    </source>
</evidence>
<keyword evidence="4" id="KW-0067">ATP-binding</keyword>
<dbReference type="EMBL" id="NVMX01000316">
    <property type="protein sequence ID" value="PDZ93929.1"/>
    <property type="molecule type" value="Genomic_DNA"/>
</dbReference>
<feature type="domain" description="Fido" evidence="8">
    <location>
        <begin position="57"/>
        <end position="217"/>
    </location>
</feature>
<evidence type="ECO:0000256" key="7">
    <source>
        <dbReference type="ARBA" id="ARBA00048696"/>
    </source>
</evidence>
<protein>
    <recommendedName>
        <fullName evidence="5">protein adenylyltransferase</fullName>
        <ecNumber evidence="5">2.7.7.108</ecNumber>
    </recommendedName>
</protein>
<dbReference type="PANTHER" id="PTHR39560">
    <property type="entry name" value="PROTEIN ADENYLYLTRANSFERASE FIC-RELATED"/>
    <property type="match status" value="1"/>
</dbReference>
<comment type="catalytic activity">
    <reaction evidence="6">
        <text>L-threonyl-[protein] + ATP = 3-O-(5'-adenylyl)-L-threonyl-[protein] + diphosphate</text>
        <dbReference type="Rhea" id="RHEA:54292"/>
        <dbReference type="Rhea" id="RHEA-COMP:11060"/>
        <dbReference type="Rhea" id="RHEA-COMP:13847"/>
        <dbReference type="ChEBI" id="CHEBI:30013"/>
        <dbReference type="ChEBI" id="CHEBI:30616"/>
        <dbReference type="ChEBI" id="CHEBI:33019"/>
        <dbReference type="ChEBI" id="CHEBI:138113"/>
        <dbReference type="EC" id="2.7.7.108"/>
    </reaction>
</comment>
<gene>
    <name evidence="9" type="ORF">CON36_36565</name>
</gene>
<proteinExistence type="predicted"/>
<comment type="caution">
    <text evidence="9">The sequence shown here is derived from an EMBL/GenBank/DDBJ whole genome shotgun (WGS) entry which is preliminary data.</text>
</comment>
<accession>A0A9X6SRR9</accession>
<dbReference type="EC" id="2.7.7.108" evidence="5"/>
<dbReference type="GO" id="GO:0051302">
    <property type="term" value="P:regulation of cell division"/>
    <property type="evidence" value="ECO:0007669"/>
    <property type="project" value="TreeGrafter"/>
</dbReference>
<dbReference type="InterPro" id="IPR036597">
    <property type="entry name" value="Fido-like_dom_sf"/>
</dbReference>
<dbReference type="PROSITE" id="PS51459">
    <property type="entry name" value="FIDO"/>
    <property type="match status" value="1"/>
</dbReference>
<dbReference type="InterPro" id="IPR003812">
    <property type="entry name" value="Fido"/>
</dbReference>